<comment type="caution">
    <text evidence="2">The sequence shown here is derived from an EMBL/GenBank/DDBJ whole genome shotgun (WGS) entry which is preliminary data.</text>
</comment>
<evidence type="ECO:0000256" key="1">
    <source>
        <dbReference type="SAM" id="MobiDB-lite"/>
    </source>
</evidence>
<reference evidence="3" key="2">
    <citation type="submission" date="2019-01" db="EMBL/GenBank/DDBJ databases">
        <title>Genome sequence of Desulfonema ishimotonii strain Tokyo 01.</title>
        <authorList>
            <person name="Fukui M."/>
        </authorList>
    </citation>
    <scope>NUCLEOTIDE SEQUENCE [LARGE SCALE GENOMIC DNA]</scope>
    <source>
        <strain evidence="3">Tokyo 01</strain>
    </source>
</reference>
<sequence>MTKYRLKPAAPAFTATDGPLAGRSYDHGREYAEIPAAEADWFDPIEPDEVEKKPAPVNEPAAKTVPDLVPDLDDDEDPITPIGIKSHYPASRGKKKGKDKK</sequence>
<reference evidence="3" key="1">
    <citation type="submission" date="2017-11" db="EMBL/GenBank/DDBJ databases">
        <authorList>
            <person name="Watanabe M."/>
            <person name="Kojima H."/>
        </authorList>
    </citation>
    <scope>NUCLEOTIDE SEQUENCE [LARGE SCALE GENOMIC DNA]</scope>
    <source>
        <strain evidence="3">Tokyo 01</strain>
    </source>
</reference>
<feature type="compositionally biased region" description="Acidic residues" evidence="1">
    <location>
        <begin position="40"/>
        <end position="49"/>
    </location>
</feature>
<organism evidence="2 3">
    <name type="scientific">Desulfonema ishimotonii</name>
    <dbReference type="NCBI Taxonomy" id="45657"/>
    <lineage>
        <taxon>Bacteria</taxon>
        <taxon>Pseudomonadati</taxon>
        <taxon>Thermodesulfobacteriota</taxon>
        <taxon>Desulfobacteria</taxon>
        <taxon>Desulfobacterales</taxon>
        <taxon>Desulfococcaceae</taxon>
        <taxon>Desulfonema</taxon>
    </lineage>
</organism>
<protein>
    <submittedName>
        <fullName evidence="2">Uncharacterized protein</fullName>
    </submittedName>
</protein>
<feature type="region of interest" description="Disordered" evidence="1">
    <location>
        <begin position="36"/>
        <end position="101"/>
    </location>
</feature>
<accession>A0A401FZV0</accession>
<keyword evidence="3" id="KW-1185">Reference proteome</keyword>
<feature type="compositionally biased region" description="Basic residues" evidence="1">
    <location>
        <begin position="92"/>
        <end position="101"/>
    </location>
</feature>
<feature type="region of interest" description="Disordered" evidence="1">
    <location>
        <begin position="1"/>
        <end position="24"/>
    </location>
</feature>
<dbReference type="AlphaFoldDB" id="A0A401FZV0"/>
<dbReference type="Proteomes" id="UP000288096">
    <property type="component" value="Unassembled WGS sequence"/>
</dbReference>
<dbReference type="RefSeq" id="WP_124329654.1">
    <property type="nucleotide sequence ID" value="NZ_BEXT01000001.1"/>
</dbReference>
<dbReference type="OrthoDB" id="9997825at2"/>
<dbReference type="EMBL" id="BEXT01000001">
    <property type="protein sequence ID" value="GBC62488.1"/>
    <property type="molecule type" value="Genomic_DNA"/>
</dbReference>
<gene>
    <name evidence="2" type="ORF">DENIS_3460</name>
</gene>
<name>A0A401FZV0_9BACT</name>
<proteinExistence type="predicted"/>
<evidence type="ECO:0000313" key="3">
    <source>
        <dbReference type="Proteomes" id="UP000288096"/>
    </source>
</evidence>
<evidence type="ECO:0000313" key="2">
    <source>
        <dbReference type="EMBL" id="GBC62488.1"/>
    </source>
</evidence>